<sequence>MFGAMRLTAGCLAGLLLVQGAQADQQILDDLVVDGSACVGTDCVNGEVFDFDTVKLKENNLRLLFQDTSNSPSFPTRDWRLVANDSNSGGRDHFTIEDVTGGNEILTLIGGAPQYSLFVNNAGKVGLGTDAPQRNLHLVSGNTAAIRLEQDGSQGFPGVAWDISANEDGLRIARDGADLLGIDNNGNVTISGNLVAGTPASTFPDYVFAADYRLMPLPQLQQYIAREGHLPGIPAAAEVGANGLNMTQFQVQLLEKVEELTLYTLRQQAQIDALKARLEARQ</sequence>
<protein>
    <submittedName>
        <fullName evidence="2">Uncharacterized protein</fullName>
    </submittedName>
</protein>
<dbReference type="RefSeq" id="WP_206562095.1">
    <property type="nucleotide sequence ID" value="NZ_JAFKCZ010000017.1"/>
</dbReference>
<evidence type="ECO:0000256" key="1">
    <source>
        <dbReference type="SAM" id="SignalP"/>
    </source>
</evidence>
<evidence type="ECO:0000313" key="3">
    <source>
        <dbReference type="Proteomes" id="UP000664303"/>
    </source>
</evidence>
<reference evidence="2" key="1">
    <citation type="submission" date="2021-02" db="EMBL/GenBank/DDBJ databases">
        <title>PHA producing bacteria isolated from coastal sediment in Guangdong, Shenzhen.</title>
        <authorList>
            <person name="Zheng W."/>
            <person name="Yu S."/>
            <person name="Huang Y."/>
        </authorList>
    </citation>
    <scope>NUCLEOTIDE SEQUENCE</scope>
    <source>
        <strain evidence="2">TN14-10</strain>
    </source>
</reference>
<evidence type="ECO:0000313" key="2">
    <source>
        <dbReference type="EMBL" id="MBN7798645.1"/>
    </source>
</evidence>
<dbReference type="AlphaFoldDB" id="A0A939INK2"/>
<accession>A0A939INK2</accession>
<proteinExistence type="predicted"/>
<gene>
    <name evidence="2" type="ORF">JYP50_18735</name>
</gene>
<organism evidence="2 3">
    <name type="scientific">Parahaliea mediterranea</name>
    <dbReference type="NCBI Taxonomy" id="651086"/>
    <lineage>
        <taxon>Bacteria</taxon>
        <taxon>Pseudomonadati</taxon>
        <taxon>Pseudomonadota</taxon>
        <taxon>Gammaproteobacteria</taxon>
        <taxon>Cellvibrionales</taxon>
        <taxon>Halieaceae</taxon>
        <taxon>Parahaliea</taxon>
    </lineage>
</organism>
<name>A0A939INK2_9GAMM</name>
<keyword evidence="1" id="KW-0732">Signal</keyword>
<feature type="chain" id="PRO_5036680924" evidence="1">
    <location>
        <begin position="24"/>
        <end position="282"/>
    </location>
</feature>
<feature type="signal peptide" evidence="1">
    <location>
        <begin position="1"/>
        <end position="23"/>
    </location>
</feature>
<comment type="caution">
    <text evidence="2">The sequence shown here is derived from an EMBL/GenBank/DDBJ whole genome shotgun (WGS) entry which is preliminary data.</text>
</comment>
<dbReference type="EMBL" id="JAFKCZ010000017">
    <property type="protein sequence ID" value="MBN7798645.1"/>
    <property type="molecule type" value="Genomic_DNA"/>
</dbReference>
<keyword evidence="3" id="KW-1185">Reference proteome</keyword>
<dbReference type="Proteomes" id="UP000664303">
    <property type="component" value="Unassembled WGS sequence"/>
</dbReference>